<feature type="non-terminal residue" evidence="1">
    <location>
        <position position="94"/>
    </location>
</feature>
<comment type="caution">
    <text evidence="1">The sequence shown here is derived from an EMBL/GenBank/DDBJ whole genome shotgun (WGS) entry which is preliminary data.</text>
</comment>
<reference evidence="2 4" key="2">
    <citation type="submission" date="2020-04" db="EMBL/GenBank/DDBJ databases">
        <title>A novel gut-associated lysogenic phage, Bacteroides phage BV01, alters the host transcriptome and bile acid metabolism in Bacteroides vulgatus.</title>
        <authorList>
            <person name="Campbell D.E."/>
            <person name="Ly L."/>
            <person name="Ridlon J.M."/>
            <person name="Hsiao A."/>
            <person name="Degnan P.H."/>
        </authorList>
    </citation>
    <scope>NUCLEOTIDE SEQUENCE [LARGE SCALE GENOMIC DNA]</scope>
    <source>
        <strain evidence="2 4">VPI-BV8526</strain>
    </source>
</reference>
<dbReference type="EMBL" id="WDAL01000103">
    <property type="protein sequence ID" value="KAB6629023.1"/>
    <property type="molecule type" value="Genomic_DNA"/>
</dbReference>
<organism evidence="1 3">
    <name type="scientific">Phocaeicola vulgatus</name>
    <name type="common">Bacteroides vulgatus</name>
    <dbReference type="NCBI Taxonomy" id="821"/>
    <lineage>
        <taxon>Bacteria</taxon>
        <taxon>Pseudomonadati</taxon>
        <taxon>Bacteroidota</taxon>
        <taxon>Bacteroidia</taxon>
        <taxon>Bacteroidales</taxon>
        <taxon>Bacteroidaceae</taxon>
        <taxon>Phocaeicola</taxon>
    </lineage>
</organism>
<dbReference type="Proteomes" id="UP000462015">
    <property type="component" value="Unassembled WGS sequence"/>
</dbReference>
<gene>
    <name evidence="1" type="ORF">GAY12_22875</name>
    <name evidence="2" type="ORF">HKQ55_16805</name>
</gene>
<evidence type="ECO:0000313" key="1">
    <source>
        <dbReference type="EMBL" id="KAB6629023.1"/>
    </source>
</evidence>
<name>A0A833I3N3_PHOVU</name>
<evidence type="ECO:0000313" key="2">
    <source>
        <dbReference type="EMBL" id="NMW41736.1"/>
    </source>
</evidence>
<dbReference type="AlphaFoldDB" id="A0A833I3N3"/>
<evidence type="ECO:0000313" key="4">
    <source>
        <dbReference type="Proteomes" id="UP000583639"/>
    </source>
</evidence>
<dbReference type="EMBL" id="JABDSI010000132">
    <property type="protein sequence ID" value="NMW41736.1"/>
    <property type="molecule type" value="Genomic_DNA"/>
</dbReference>
<sequence length="94" mass="11542">MFPESKVTEIYCMADDFCKEFTLQQEKYMIKDMKTMHRNKPNRMSDAEIMVILILFHSGGFRCFKHYYKEYVCKHLKHLFPRQVSYNRFVELEK</sequence>
<accession>A0A833I3N3</accession>
<protein>
    <submittedName>
        <fullName evidence="1">IS982 family transposase</fullName>
    </submittedName>
</protein>
<proteinExistence type="predicted"/>
<evidence type="ECO:0000313" key="3">
    <source>
        <dbReference type="Proteomes" id="UP000462015"/>
    </source>
</evidence>
<dbReference type="Proteomes" id="UP000583639">
    <property type="component" value="Unassembled WGS sequence"/>
</dbReference>
<reference evidence="1 3" key="1">
    <citation type="journal article" date="2019" name="Nat. Med.">
        <title>A library of human gut bacterial isolates paired with longitudinal multiomics data enables mechanistic microbiome research.</title>
        <authorList>
            <person name="Poyet M."/>
            <person name="Groussin M."/>
            <person name="Gibbons S.M."/>
            <person name="Avila-Pacheco J."/>
            <person name="Jiang X."/>
            <person name="Kearney S.M."/>
            <person name="Perrotta A.R."/>
            <person name="Berdy B."/>
            <person name="Zhao S."/>
            <person name="Lieberman T.D."/>
            <person name="Swanson P.K."/>
            <person name="Smith M."/>
            <person name="Roesemann S."/>
            <person name="Alexander J.E."/>
            <person name="Rich S.A."/>
            <person name="Livny J."/>
            <person name="Vlamakis H."/>
            <person name="Clish C."/>
            <person name="Bullock K."/>
            <person name="Deik A."/>
            <person name="Scott J."/>
            <person name="Pierce K.A."/>
            <person name="Xavier R.J."/>
            <person name="Alm E.J."/>
        </authorList>
    </citation>
    <scope>NUCLEOTIDE SEQUENCE [LARGE SCALE GENOMIC DNA]</scope>
    <source>
        <strain evidence="1 3">BIOML-A98</strain>
    </source>
</reference>